<evidence type="ECO:0000256" key="4">
    <source>
        <dbReference type="ARBA" id="ARBA00022741"/>
    </source>
</evidence>
<keyword evidence="3" id="KW-0479">Metal-binding</keyword>
<evidence type="ECO:0000256" key="3">
    <source>
        <dbReference type="ARBA" id="ARBA00022723"/>
    </source>
</evidence>
<keyword evidence="7" id="KW-0546">Nucleotide metabolism</keyword>
<evidence type="ECO:0000256" key="8">
    <source>
        <dbReference type="ARBA" id="ARBA00023211"/>
    </source>
</evidence>
<evidence type="ECO:0000256" key="11">
    <source>
        <dbReference type="ARBA" id="ARBA00048781"/>
    </source>
</evidence>
<comment type="catalytic activity">
    <reaction evidence="10">
        <text>ITP + H2O = IDP + phosphate + H(+)</text>
        <dbReference type="Rhea" id="RHEA:28330"/>
        <dbReference type="ChEBI" id="CHEBI:15377"/>
        <dbReference type="ChEBI" id="CHEBI:15378"/>
        <dbReference type="ChEBI" id="CHEBI:43474"/>
        <dbReference type="ChEBI" id="CHEBI:58280"/>
        <dbReference type="ChEBI" id="CHEBI:61402"/>
        <dbReference type="EC" id="3.6.1.73"/>
    </reaction>
</comment>
<dbReference type="SUPFAM" id="SSF52972">
    <property type="entry name" value="ITPase-like"/>
    <property type="match status" value="1"/>
</dbReference>
<evidence type="ECO:0000256" key="2">
    <source>
        <dbReference type="ARBA" id="ARBA00001946"/>
    </source>
</evidence>
<dbReference type="GO" id="GO:0103023">
    <property type="term" value="F:ITPase activity"/>
    <property type="evidence" value="ECO:0007669"/>
    <property type="project" value="UniProtKB-EC"/>
</dbReference>
<dbReference type="InterPro" id="IPR050299">
    <property type="entry name" value="YjjX_NTPase"/>
</dbReference>
<evidence type="ECO:0000259" key="12">
    <source>
        <dbReference type="Pfam" id="PF01931"/>
    </source>
</evidence>
<dbReference type="PANTHER" id="PTHR34699">
    <property type="match status" value="1"/>
</dbReference>
<proteinExistence type="predicted"/>
<feature type="domain" description="Non-canonical purine NTP phosphatase/PRRC1" evidence="12">
    <location>
        <begin position="150"/>
        <end position="312"/>
    </location>
</feature>
<dbReference type="PANTHER" id="PTHR34699:SF2">
    <property type="entry name" value="NON-CANONICAL PURINE NTP PHOSPHATASE_PRRC1 DOMAIN-CONTAINING PROTEIN"/>
    <property type="match status" value="1"/>
</dbReference>
<protein>
    <recommendedName>
        <fullName evidence="9">inosine/xanthosine triphosphatase</fullName>
        <ecNumber evidence="9">3.6.1.73</ecNumber>
    </recommendedName>
</protein>
<evidence type="ECO:0000256" key="9">
    <source>
        <dbReference type="ARBA" id="ARBA00038901"/>
    </source>
</evidence>
<gene>
    <name evidence="13" type="ORF">US52_C0052G0003</name>
</gene>
<dbReference type="Pfam" id="PF01931">
    <property type="entry name" value="NTPase_I-T"/>
    <property type="match status" value="1"/>
</dbReference>
<evidence type="ECO:0000256" key="7">
    <source>
        <dbReference type="ARBA" id="ARBA00023080"/>
    </source>
</evidence>
<comment type="cofactor">
    <cofactor evidence="1">
        <name>Mn(2+)</name>
        <dbReference type="ChEBI" id="CHEBI:29035"/>
    </cofactor>
</comment>
<evidence type="ECO:0000256" key="1">
    <source>
        <dbReference type="ARBA" id="ARBA00001936"/>
    </source>
</evidence>
<evidence type="ECO:0000256" key="10">
    <source>
        <dbReference type="ARBA" id="ARBA00048174"/>
    </source>
</evidence>
<dbReference type="InterPro" id="IPR026533">
    <property type="entry name" value="NTPase/PRRC1"/>
</dbReference>
<name>A0A0G0K1W6_9BACT</name>
<dbReference type="Gene3D" id="3.90.950.10">
    <property type="match status" value="1"/>
</dbReference>
<dbReference type="GO" id="GO:0046872">
    <property type="term" value="F:metal ion binding"/>
    <property type="evidence" value="ECO:0007669"/>
    <property type="project" value="UniProtKB-KW"/>
</dbReference>
<keyword evidence="8" id="KW-0464">Manganese</keyword>
<evidence type="ECO:0000256" key="5">
    <source>
        <dbReference type="ARBA" id="ARBA00022801"/>
    </source>
</evidence>
<evidence type="ECO:0000256" key="6">
    <source>
        <dbReference type="ARBA" id="ARBA00022842"/>
    </source>
</evidence>
<dbReference type="GO" id="GO:0006772">
    <property type="term" value="P:thiamine metabolic process"/>
    <property type="evidence" value="ECO:0007669"/>
    <property type="project" value="TreeGrafter"/>
</dbReference>
<dbReference type="EMBL" id="LBTH01000052">
    <property type="protein sequence ID" value="KKQ34621.1"/>
    <property type="molecule type" value="Genomic_DNA"/>
</dbReference>
<accession>A0A0G0K1W6</accession>
<organism evidence="13 14">
    <name type="scientific">candidate division WS6 bacterium GW2011_GWA2_37_6</name>
    <dbReference type="NCBI Taxonomy" id="1619087"/>
    <lineage>
        <taxon>Bacteria</taxon>
        <taxon>Candidatus Dojkabacteria</taxon>
    </lineage>
</organism>
<dbReference type="EC" id="3.6.1.73" evidence="9"/>
<dbReference type="GO" id="GO:0000166">
    <property type="term" value="F:nucleotide binding"/>
    <property type="evidence" value="ECO:0007669"/>
    <property type="project" value="UniProtKB-KW"/>
</dbReference>
<dbReference type="InterPro" id="IPR029001">
    <property type="entry name" value="ITPase-like_fam"/>
</dbReference>
<dbReference type="AlphaFoldDB" id="A0A0G0K1W6"/>
<comment type="caution">
    <text evidence="13">The sequence shown here is derived from an EMBL/GenBank/DDBJ whole genome shotgun (WGS) entry which is preliminary data.</text>
</comment>
<dbReference type="GO" id="GO:0009117">
    <property type="term" value="P:nucleotide metabolic process"/>
    <property type="evidence" value="ECO:0007669"/>
    <property type="project" value="UniProtKB-KW"/>
</dbReference>
<evidence type="ECO:0000313" key="13">
    <source>
        <dbReference type="EMBL" id="KKQ34621.1"/>
    </source>
</evidence>
<dbReference type="Proteomes" id="UP000034852">
    <property type="component" value="Unassembled WGS sequence"/>
</dbReference>
<sequence length="314" mass="35878">MKIAICGSMHFYQKMIDIQTKLEKQGFEVFRPRSFEEMGLINYDKYTQEEGKKLKVQYGLIKDYYKKILQSEAVLIINYEKRNIQGYIGGNTLMEMGFAFVNNRDIFMVNQIPDLQYKAEIESMKPIIIGEGFKKINKHYEELPKVYLSSQSKIKLEAVSLGLRDIGMKYQIIGLDVKSSVSEQPIGLDETIEGAENRITALKKQVDGKGKYEYLVSIESGLIYNSEKNNYFDIGVCIIENFKGERETSLSAGIHIPTDIAEDVIQGNLDLGPYVMKKYSAEEKDPVYIFTNKKITRAQLLQQAVSNCAAKFIK</sequence>
<keyword evidence="5" id="KW-0378">Hydrolase</keyword>
<comment type="catalytic activity">
    <reaction evidence="11">
        <text>XTP + H2O = XDP + phosphate + H(+)</text>
        <dbReference type="Rhea" id="RHEA:28406"/>
        <dbReference type="ChEBI" id="CHEBI:15377"/>
        <dbReference type="ChEBI" id="CHEBI:15378"/>
        <dbReference type="ChEBI" id="CHEBI:43474"/>
        <dbReference type="ChEBI" id="CHEBI:59884"/>
        <dbReference type="ChEBI" id="CHEBI:61314"/>
        <dbReference type="EC" id="3.6.1.73"/>
    </reaction>
</comment>
<comment type="cofactor">
    <cofactor evidence="2">
        <name>Mg(2+)</name>
        <dbReference type="ChEBI" id="CHEBI:18420"/>
    </cofactor>
</comment>
<keyword evidence="6" id="KW-0460">Magnesium</keyword>
<evidence type="ECO:0000313" key="14">
    <source>
        <dbReference type="Proteomes" id="UP000034852"/>
    </source>
</evidence>
<keyword evidence="4" id="KW-0547">Nucleotide-binding</keyword>
<reference evidence="13" key="1">
    <citation type="journal article" date="2015" name="Nature">
        <title>rRNA introns, odd ribosomes, and small enigmatic genomes across a large radiation of phyla.</title>
        <authorList>
            <person name="Brown C.T."/>
            <person name="Hug L.A."/>
            <person name="Thomas B.C."/>
            <person name="Sharon I."/>
            <person name="Castelle C.J."/>
            <person name="Singh A."/>
            <person name="Wilkins M.J."/>
            <person name="Williams K.H."/>
            <person name="Banfield J.F."/>
        </authorList>
    </citation>
    <scope>NUCLEOTIDE SEQUENCE [LARGE SCALE GENOMIC DNA]</scope>
</reference>